<dbReference type="Gene3D" id="3.40.50.150">
    <property type="entry name" value="Vaccinia Virus protein VP39"/>
    <property type="match status" value="1"/>
</dbReference>
<dbReference type="EMBL" id="JACIBV010000001">
    <property type="protein sequence ID" value="MBB3725861.1"/>
    <property type="molecule type" value="Genomic_DNA"/>
</dbReference>
<feature type="region of interest" description="Disordered" evidence="1">
    <location>
        <begin position="86"/>
        <end position="112"/>
    </location>
</feature>
<dbReference type="InterPro" id="IPR029063">
    <property type="entry name" value="SAM-dependent_MTases_sf"/>
</dbReference>
<evidence type="ECO:0000313" key="4">
    <source>
        <dbReference type="EMBL" id="MBB3725861.1"/>
    </source>
</evidence>
<protein>
    <submittedName>
        <fullName evidence="4">Trans-aconitate methyltransferase</fullName>
    </submittedName>
</protein>
<dbReference type="Pfam" id="PF13649">
    <property type="entry name" value="Methyltransf_25"/>
    <property type="match status" value="1"/>
</dbReference>
<comment type="caution">
    <text evidence="4">The sequence shown here is derived from an EMBL/GenBank/DDBJ whole genome shotgun (WGS) entry which is preliminary data.</text>
</comment>
<evidence type="ECO:0000259" key="3">
    <source>
        <dbReference type="Pfam" id="PF13649"/>
    </source>
</evidence>
<keyword evidence="4" id="KW-0489">Methyltransferase</keyword>
<reference evidence="4 5" key="1">
    <citation type="submission" date="2020-08" db="EMBL/GenBank/DDBJ databases">
        <title>Sequencing the genomes of 1000 actinobacteria strains.</title>
        <authorList>
            <person name="Klenk H.-P."/>
        </authorList>
    </citation>
    <scope>NUCLEOTIDE SEQUENCE [LARGE SCALE GENOMIC DNA]</scope>
    <source>
        <strain evidence="4 5">DSM 44320</strain>
    </source>
</reference>
<keyword evidence="2" id="KW-0472">Membrane</keyword>
<dbReference type="GO" id="GO:0032259">
    <property type="term" value="P:methylation"/>
    <property type="evidence" value="ECO:0007669"/>
    <property type="project" value="UniProtKB-KW"/>
</dbReference>
<keyword evidence="4" id="KW-0808">Transferase</keyword>
<keyword evidence="5" id="KW-1185">Reference proteome</keyword>
<feature type="transmembrane region" description="Helical" evidence="2">
    <location>
        <begin position="26"/>
        <end position="48"/>
    </location>
</feature>
<organism evidence="4 5">
    <name type="scientific">Nonomuraea dietziae</name>
    <dbReference type="NCBI Taxonomy" id="65515"/>
    <lineage>
        <taxon>Bacteria</taxon>
        <taxon>Bacillati</taxon>
        <taxon>Actinomycetota</taxon>
        <taxon>Actinomycetes</taxon>
        <taxon>Streptosporangiales</taxon>
        <taxon>Streptosporangiaceae</taxon>
        <taxon>Nonomuraea</taxon>
    </lineage>
</organism>
<dbReference type="RefSeq" id="WP_221241007.1">
    <property type="nucleotide sequence ID" value="NZ_JACIBV010000001.1"/>
</dbReference>
<evidence type="ECO:0000313" key="5">
    <source>
        <dbReference type="Proteomes" id="UP000579945"/>
    </source>
</evidence>
<gene>
    <name evidence="4" type="ORF">FHR33_001721</name>
</gene>
<dbReference type="GO" id="GO:0008168">
    <property type="term" value="F:methyltransferase activity"/>
    <property type="evidence" value="ECO:0007669"/>
    <property type="project" value="UniProtKB-KW"/>
</dbReference>
<keyword evidence="2" id="KW-0812">Transmembrane</keyword>
<feature type="domain" description="Methyltransferase" evidence="3">
    <location>
        <begin position="34"/>
        <end position="83"/>
    </location>
</feature>
<sequence>MRRPTTTPRAKERSGARAAAEAVERLLPGSAAVIADVACGIGIVTALLRRLGRWIVGVDSSPGMARVAASRLEASVVIGDARRCAPGRAGGARRPAGRAARAGSPASRPRLR</sequence>
<dbReference type="GeneID" id="95396107"/>
<evidence type="ECO:0000256" key="1">
    <source>
        <dbReference type="SAM" id="MobiDB-lite"/>
    </source>
</evidence>
<dbReference type="Proteomes" id="UP000579945">
    <property type="component" value="Unassembled WGS sequence"/>
</dbReference>
<name>A0A7W5V1B0_9ACTN</name>
<dbReference type="InterPro" id="IPR041698">
    <property type="entry name" value="Methyltransf_25"/>
</dbReference>
<accession>A0A7W5V1B0</accession>
<proteinExistence type="predicted"/>
<dbReference type="AlphaFoldDB" id="A0A7W5V1B0"/>
<keyword evidence="2" id="KW-1133">Transmembrane helix</keyword>
<dbReference type="SUPFAM" id="SSF53335">
    <property type="entry name" value="S-adenosyl-L-methionine-dependent methyltransferases"/>
    <property type="match status" value="1"/>
</dbReference>
<evidence type="ECO:0000256" key="2">
    <source>
        <dbReference type="SAM" id="Phobius"/>
    </source>
</evidence>